<dbReference type="InterPro" id="IPR005955">
    <property type="entry name" value="GST_Zeta"/>
</dbReference>
<dbReference type="GO" id="GO:0004364">
    <property type="term" value="F:glutathione transferase activity"/>
    <property type="evidence" value="ECO:0007669"/>
    <property type="project" value="TreeGrafter"/>
</dbReference>
<organism evidence="4 5">
    <name type="scientific">Pelistega suis</name>
    <dbReference type="NCBI Taxonomy" id="1631957"/>
    <lineage>
        <taxon>Bacteria</taxon>
        <taxon>Pseudomonadati</taxon>
        <taxon>Pseudomonadota</taxon>
        <taxon>Betaproteobacteria</taxon>
        <taxon>Burkholderiales</taxon>
        <taxon>Alcaligenaceae</taxon>
        <taxon>Pelistega</taxon>
    </lineage>
</organism>
<dbReference type="PANTHER" id="PTHR42673">
    <property type="entry name" value="MALEYLACETOACETATE ISOMERASE"/>
    <property type="match status" value="1"/>
</dbReference>
<dbReference type="InterPro" id="IPR036249">
    <property type="entry name" value="Thioredoxin-like_sf"/>
</dbReference>
<dbReference type="EC" id="5.2.1.2" evidence="4"/>
<dbReference type="SUPFAM" id="SSF47616">
    <property type="entry name" value="GST C-terminal domain-like"/>
    <property type="match status" value="1"/>
</dbReference>
<dbReference type="PROSITE" id="PS50405">
    <property type="entry name" value="GST_CTER"/>
    <property type="match status" value="1"/>
</dbReference>
<dbReference type="SUPFAM" id="SSF52833">
    <property type="entry name" value="Thioredoxin-like"/>
    <property type="match status" value="1"/>
</dbReference>
<dbReference type="Gene3D" id="1.20.1050.10">
    <property type="match status" value="1"/>
</dbReference>
<reference evidence="4 5" key="1">
    <citation type="submission" date="2020-05" db="EMBL/GenBank/DDBJ databases">
        <authorList>
            <person name="Niu N."/>
        </authorList>
    </citation>
    <scope>NUCLEOTIDE SEQUENCE [LARGE SCALE GENOMIC DNA]</scope>
    <source>
        <strain evidence="4 5">3340-03</strain>
    </source>
</reference>
<dbReference type="GO" id="GO:0016034">
    <property type="term" value="F:maleylacetoacetate isomerase activity"/>
    <property type="evidence" value="ECO:0007669"/>
    <property type="project" value="UniProtKB-EC"/>
</dbReference>
<comment type="caution">
    <text evidence="4">The sequence shown here is derived from an EMBL/GenBank/DDBJ whole genome shotgun (WGS) entry which is preliminary data.</text>
</comment>
<evidence type="ECO:0000259" key="3">
    <source>
        <dbReference type="PROSITE" id="PS50405"/>
    </source>
</evidence>
<dbReference type="InterPro" id="IPR040079">
    <property type="entry name" value="Glutathione_S-Trfase"/>
</dbReference>
<accession>A0A849P4M0</accession>
<dbReference type="Proteomes" id="UP000537862">
    <property type="component" value="Unassembled WGS sequence"/>
</dbReference>
<dbReference type="FunFam" id="1.20.1050.10:FF:000010">
    <property type="entry name" value="Maleylacetoacetate isomerase isoform 1"/>
    <property type="match status" value="1"/>
</dbReference>
<dbReference type="CDD" id="cd03042">
    <property type="entry name" value="GST_N_Zeta"/>
    <property type="match status" value="1"/>
</dbReference>
<dbReference type="Gene3D" id="3.40.30.10">
    <property type="entry name" value="Glutaredoxin"/>
    <property type="match status" value="1"/>
</dbReference>
<evidence type="ECO:0000313" key="4">
    <source>
        <dbReference type="EMBL" id="NOL50675.1"/>
    </source>
</evidence>
<dbReference type="GO" id="GO:0005737">
    <property type="term" value="C:cytoplasm"/>
    <property type="evidence" value="ECO:0007669"/>
    <property type="project" value="InterPro"/>
</dbReference>
<dbReference type="SFLD" id="SFLDG00358">
    <property type="entry name" value="Main_(cytGST)"/>
    <property type="match status" value="1"/>
</dbReference>
<feature type="domain" description="GST C-terminal" evidence="3">
    <location>
        <begin position="88"/>
        <end position="213"/>
    </location>
</feature>
<dbReference type="SFLD" id="SFLDS00019">
    <property type="entry name" value="Glutathione_Transferase_(cytos"/>
    <property type="match status" value="1"/>
</dbReference>
<dbReference type="RefSeq" id="WP_171679377.1">
    <property type="nucleotide sequence ID" value="NZ_JABGBN010000001.1"/>
</dbReference>
<dbReference type="InterPro" id="IPR004045">
    <property type="entry name" value="Glutathione_S-Trfase_N"/>
</dbReference>
<dbReference type="GO" id="GO:0006559">
    <property type="term" value="P:L-phenylalanine catabolic process"/>
    <property type="evidence" value="ECO:0007669"/>
    <property type="project" value="TreeGrafter"/>
</dbReference>
<dbReference type="InterPro" id="IPR010987">
    <property type="entry name" value="Glutathione-S-Trfase_C-like"/>
</dbReference>
<dbReference type="InterPro" id="IPR034330">
    <property type="entry name" value="GST_Zeta_C"/>
</dbReference>
<dbReference type="EMBL" id="JABGBN010000001">
    <property type="protein sequence ID" value="NOL50675.1"/>
    <property type="molecule type" value="Genomic_DNA"/>
</dbReference>
<dbReference type="AlphaFoldDB" id="A0A849P4M0"/>
<gene>
    <name evidence="4" type="primary">maiA</name>
    <name evidence="4" type="ORF">HKX39_00595</name>
</gene>
<sequence>MKLYSYFRSSAAYRVRIALGLKQLPYDLVPIHLVNNGGEHRSPEYMALNPQKMVPLLQDEDATIPQSLAIMEYLEEAYPEALPLMPQDAAARARVRAIALLIAADTHPLNNMRVLNYLTKTFGLSEEQKMQWYKHWIHENFLALEQVLQSNQTGKFCHGDTPTMADCCLVPQVYNARRFDCDLSAFPTIVRIAEQCNQLEAFQKAAPEQQVDFS</sequence>
<dbReference type="NCBIfam" id="TIGR01262">
    <property type="entry name" value="maiA"/>
    <property type="match status" value="1"/>
</dbReference>
<evidence type="ECO:0000259" key="2">
    <source>
        <dbReference type="PROSITE" id="PS50404"/>
    </source>
</evidence>
<keyword evidence="5" id="KW-1185">Reference proteome</keyword>
<keyword evidence="4" id="KW-0413">Isomerase</keyword>
<dbReference type="GO" id="GO:0006749">
    <property type="term" value="P:glutathione metabolic process"/>
    <property type="evidence" value="ECO:0007669"/>
    <property type="project" value="TreeGrafter"/>
</dbReference>
<dbReference type="Pfam" id="PF13417">
    <property type="entry name" value="GST_N_3"/>
    <property type="match status" value="1"/>
</dbReference>
<evidence type="ECO:0000313" key="5">
    <source>
        <dbReference type="Proteomes" id="UP000537862"/>
    </source>
</evidence>
<protein>
    <submittedName>
        <fullName evidence="4">Maleylacetoacetate isomerase</fullName>
        <ecNumber evidence="4">5.2.1.2</ecNumber>
    </submittedName>
</protein>
<dbReference type="PANTHER" id="PTHR42673:SF21">
    <property type="entry name" value="GLUTATHIONE S-TRANSFERASE YFCF"/>
    <property type="match status" value="1"/>
</dbReference>
<dbReference type="InterPro" id="IPR036282">
    <property type="entry name" value="Glutathione-S-Trfase_C_sf"/>
</dbReference>
<dbReference type="PROSITE" id="PS50404">
    <property type="entry name" value="GST_NTER"/>
    <property type="match status" value="1"/>
</dbReference>
<evidence type="ECO:0000256" key="1">
    <source>
        <dbReference type="ARBA" id="ARBA00010007"/>
    </source>
</evidence>
<dbReference type="InterPro" id="IPR034333">
    <property type="entry name" value="GST_Zeta_N"/>
</dbReference>
<comment type="similarity">
    <text evidence="1">Belongs to the GST superfamily. Zeta family.</text>
</comment>
<proteinExistence type="inferred from homology"/>
<name>A0A849P4M0_9BURK</name>
<dbReference type="CDD" id="cd03191">
    <property type="entry name" value="GST_C_Zeta"/>
    <property type="match status" value="1"/>
</dbReference>
<feature type="domain" description="GST N-terminal" evidence="2">
    <location>
        <begin position="1"/>
        <end position="82"/>
    </location>
</feature>